<keyword evidence="12 16" id="KW-0131">Cell cycle</keyword>
<comment type="similarity">
    <text evidence="14 16">Belongs to the SEDS family. FtsW subfamily.</text>
</comment>
<evidence type="ECO:0000256" key="12">
    <source>
        <dbReference type="ARBA" id="ARBA00023306"/>
    </source>
</evidence>
<feature type="transmembrane region" description="Helical" evidence="16">
    <location>
        <begin position="88"/>
        <end position="107"/>
    </location>
</feature>
<comment type="caution">
    <text evidence="16">Lacks conserved residue(s) required for the propagation of feature annotation.</text>
</comment>
<comment type="pathway">
    <text evidence="2 16">Cell wall biogenesis; peptidoglycan biosynthesis.</text>
</comment>
<protein>
    <recommendedName>
        <fullName evidence="16">Probable peptidoglycan glycosyltransferase FtsW</fullName>
        <shortName evidence="16">PGT</shortName>
        <ecNumber evidence="16">2.4.99.28</ecNumber>
    </recommendedName>
    <alternativeName>
        <fullName evidence="16">Cell division protein FtsW</fullName>
    </alternativeName>
    <alternativeName>
        <fullName evidence="16">Cell wall polymerase</fullName>
    </alternativeName>
    <alternativeName>
        <fullName evidence="16">Peptidoglycan polymerase</fullName>
        <shortName evidence="16">PG polymerase</shortName>
    </alternativeName>
</protein>
<comment type="subcellular location">
    <subcellularLocation>
        <location evidence="16">Cell inner membrane</location>
        <topology evidence="16">Multi-pass membrane protein</topology>
    </subcellularLocation>
    <subcellularLocation>
        <location evidence="1">Cell membrane</location>
        <topology evidence="1">Multi-pass membrane protein</topology>
    </subcellularLocation>
    <text evidence="16">Localizes to the division septum.</text>
</comment>
<evidence type="ECO:0000313" key="17">
    <source>
        <dbReference type="EMBL" id="MFC0180399.1"/>
    </source>
</evidence>
<keyword evidence="4 16" id="KW-0132">Cell division</keyword>
<evidence type="ECO:0000256" key="14">
    <source>
        <dbReference type="ARBA" id="ARBA00038053"/>
    </source>
</evidence>
<keyword evidence="8 16" id="KW-0133">Cell shape</keyword>
<evidence type="ECO:0000256" key="4">
    <source>
        <dbReference type="ARBA" id="ARBA00022618"/>
    </source>
</evidence>
<feature type="transmembrane region" description="Helical" evidence="16">
    <location>
        <begin position="29"/>
        <end position="52"/>
    </location>
</feature>
<keyword evidence="9 16" id="KW-0573">Peptidoglycan synthesis</keyword>
<dbReference type="RefSeq" id="WP_385877508.1">
    <property type="nucleotide sequence ID" value="NZ_JBHLXE010000100.1"/>
</dbReference>
<accession>A0ABV6CBN2</accession>
<keyword evidence="16" id="KW-0997">Cell inner membrane</keyword>
<sequence>MFTKFFKFNLFSFKRATKNRPNRLYDSTLLWTSFLLLAIGFLIVTSASVYNHSGDMTHYAKRDIAYIAVALLGGIFALNVTIDFLERSSGFILIGCFFLLVLVLVIGNEVNGAKRWLNLGLFNIQPAEFAKLGLFCYLPSYLTRKQDEVQQSAWAFFKPQIVILALAILLLSQPDFGTVFVLYCTCLALLFISGAKLYQFVILLVLGFLAFVQLILKSPYRLKRLSSYLDPWDKDRMYNEGYQLTNSLMAFGRGGGFGEGIGNSIQKLDYLPEPHTDFVFAILAEELGYVGVMVTISLLILLIVRAFIITKKSMMQEKYYGAYLSFAIAIWFSLQTFINIGAAAGMLPTKGLTLPLISYGGSSLLVMTTAVALLIRIDYEARLSDAQAFVKGSRG</sequence>
<reference evidence="17 18" key="1">
    <citation type="submission" date="2024-09" db="EMBL/GenBank/DDBJ databases">
        <authorList>
            <person name="Sun Q."/>
            <person name="Mori K."/>
        </authorList>
    </citation>
    <scope>NUCLEOTIDE SEQUENCE [LARGE SCALE GENOMIC DNA]</scope>
    <source>
        <strain evidence="17 18">CCM 8545</strain>
    </source>
</reference>
<comment type="function">
    <text evidence="16">Peptidoglycan polymerase that is essential for cell division.</text>
</comment>
<evidence type="ECO:0000256" key="9">
    <source>
        <dbReference type="ARBA" id="ARBA00022984"/>
    </source>
</evidence>
<dbReference type="PANTHER" id="PTHR30474">
    <property type="entry name" value="CELL CYCLE PROTEIN"/>
    <property type="match status" value="1"/>
</dbReference>
<keyword evidence="10 16" id="KW-1133">Transmembrane helix</keyword>
<keyword evidence="3 16" id="KW-1003">Cell membrane</keyword>
<dbReference type="EC" id="2.4.99.28" evidence="16"/>
<keyword evidence="18" id="KW-1185">Reference proteome</keyword>
<comment type="catalytic activity">
    <reaction evidence="15 16">
        <text>[GlcNAc-(1-&gt;4)-Mur2Ac(oyl-L-Ala-gamma-D-Glu-L-Lys-D-Ala-D-Ala)](n)-di-trans,octa-cis-undecaprenyl diphosphate + beta-D-GlcNAc-(1-&gt;4)-Mur2Ac(oyl-L-Ala-gamma-D-Glu-L-Lys-D-Ala-D-Ala)-di-trans,octa-cis-undecaprenyl diphosphate = [GlcNAc-(1-&gt;4)-Mur2Ac(oyl-L-Ala-gamma-D-Glu-L-Lys-D-Ala-D-Ala)](n+1)-di-trans,octa-cis-undecaprenyl diphosphate + di-trans,octa-cis-undecaprenyl diphosphate + H(+)</text>
        <dbReference type="Rhea" id="RHEA:23708"/>
        <dbReference type="Rhea" id="RHEA-COMP:9602"/>
        <dbReference type="Rhea" id="RHEA-COMP:9603"/>
        <dbReference type="ChEBI" id="CHEBI:15378"/>
        <dbReference type="ChEBI" id="CHEBI:58405"/>
        <dbReference type="ChEBI" id="CHEBI:60033"/>
        <dbReference type="ChEBI" id="CHEBI:78435"/>
        <dbReference type="EC" id="2.4.99.28"/>
    </reaction>
</comment>
<name>A0ABV6CBN2_9GAMM</name>
<evidence type="ECO:0000256" key="2">
    <source>
        <dbReference type="ARBA" id="ARBA00004752"/>
    </source>
</evidence>
<dbReference type="InterPro" id="IPR013437">
    <property type="entry name" value="FtsW"/>
</dbReference>
<keyword evidence="13 16" id="KW-0961">Cell wall biogenesis/degradation</keyword>
<evidence type="ECO:0000256" key="13">
    <source>
        <dbReference type="ARBA" id="ARBA00023316"/>
    </source>
</evidence>
<evidence type="ECO:0000256" key="8">
    <source>
        <dbReference type="ARBA" id="ARBA00022960"/>
    </source>
</evidence>
<feature type="transmembrane region" description="Helical" evidence="16">
    <location>
        <begin position="356"/>
        <end position="375"/>
    </location>
</feature>
<dbReference type="Pfam" id="PF01098">
    <property type="entry name" value="FTSW_RODA_SPOVE"/>
    <property type="match status" value="1"/>
</dbReference>
<evidence type="ECO:0000256" key="1">
    <source>
        <dbReference type="ARBA" id="ARBA00004651"/>
    </source>
</evidence>
<dbReference type="Proteomes" id="UP001589758">
    <property type="component" value="Unassembled WGS sequence"/>
</dbReference>
<evidence type="ECO:0000313" key="18">
    <source>
        <dbReference type="Proteomes" id="UP001589758"/>
    </source>
</evidence>
<dbReference type="PANTHER" id="PTHR30474:SF2">
    <property type="entry name" value="PEPTIDOGLYCAN GLYCOSYLTRANSFERASE FTSW-RELATED"/>
    <property type="match status" value="1"/>
</dbReference>
<keyword evidence="7 16" id="KW-0812">Transmembrane</keyword>
<dbReference type="InterPro" id="IPR001182">
    <property type="entry name" value="FtsW/RodA"/>
</dbReference>
<keyword evidence="6 16" id="KW-0808">Transferase</keyword>
<dbReference type="NCBIfam" id="TIGR02614">
    <property type="entry name" value="ftsW"/>
    <property type="match status" value="1"/>
</dbReference>
<dbReference type="InterPro" id="IPR018365">
    <property type="entry name" value="Cell_cycle_FtsW-rel_CS"/>
</dbReference>
<evidence type="ECO:0000256" key="5">
    <source>
        <dbReference type="ARBA" id="ARBA00022676"/>
    </source>
</evidence>
<keyword evidence="5 16" id="KW-0328">Glycosyltransferase</keyword>
<evidence type="ECO:0000256" key="16">
    <source>
        <dbReference type="HAMAP-Rule" id="MF_00913"/>
    </source>
</evidence>
<organism evidence="17 18">
    <name type="scientific">Thorsellia kenyensis</name>
    <dbReference type="NCBI Taxonomy" id="1549888"/>
    <lineage>
        <taxon>Bacteria</taxon>
        <taxon>Pseudomonadati</taxon>
        <taxon>Pseudomonadota</taxon>
        <taxon>Gammaproteobacteria</taxon>
        <taxon>Enterobacterales</taxon>
        <taxon>Thorselliaceae</taxon>
        <taxon>Thorsellia</taxon>
    </lineage>
</organism>
<evidence type="ECO:0000256" key="15">
    <source>
        <dbReference type="ARBA" id="ARBA00049902"/>
    </source>
</evidence>
<evidence type="ECO:0000256" key="6">
    <source>
        <dbReference type="ARBA" id="ARBA00022679"/>
    </source>
</evidence>
<comment type="caution">
    <text evidence="17">The sequence shown here is derived from an EMBL/GenBank/DDBJ whole genome shotgun (WGS) entry which is preliminary data.</text>
</comment>
<feature type="transmembrane region" description="Helical" evidence="16">
    <location>
        <begin position="64"/>
        <end position="82"/>
    </location>
</feature>
<feature type="transmembrane region" description="Helical" evidence="16">
    <location>
        <begin position="320"/>
        <end position="344"/>
    </location>
</feature>
<evidence type="ECO:0000256" key="3">
    <source>
        <dbReference type="ARBA" id="ARBA00022475"/>
    </source>
</evidence>
<dbReference type="EMBL" id="JBHLXE010000100">
    <property type="protein sequence ID" value="MFC0180399.1"/>
    <property type="molecule type" value="Genomic_DNA"/>
</dbReference>
<evidence type="ECO:0000256" key="7">
    <source>
        <dbReference type="ARBA" id="ARBA00022692"/>
    </source>
</evidence>
<dbReference type="HAMAP" id="MF_00913">
    <property type="entry name" value="PGT_FtsW_proteobact"/>
    <property type="match status" value="1"/>
</dbReference>
<proteinExistence type="inferred from homology"/>
<evidence type="ECO:0000256" key="11">
    <source>
        <dbReference type="ARBA" id="ARBA00023136"/>
    </source>
</evidence>
<gene>
    <name evidence="16 17" type="primary">ftsW</name>
    <name evidence="17" type="ORF">ACFFIT_09960</name>
</gene>
<evidence type="ECO:0000256" key="10">
    <source>
        <dbReference type="ARBA" id="ARBA00022989"/>
    </source>
</evidence>
<feature type="transmembrane region" description="Helical" evidence="16">
    <location>
        <begin position="287"/>
        <end position="308"/>
    </location>
</feature>
<feature type="transmembrane region" description="Helical" evidence="16">
    <location>
        <begin position="197"/>
        <end position="216"/>
    </location>
</feature>
<keyword evidence="11 16" id="KW-0472">Membrane</keyword>
<dbReference type="PROSITE" id="PS00428">
    <property type="entry name" value="FTSW_RODA_SPOVE"/>
    <property type="match status" value="1"/>
</dbReference>